<gene>
    <name evidence="2" type="ORF">SAMN06296036_10260</name>
</gene>
<dbReference type="Proteomes" id="UP000192907">
    <property type="component" value="Unassembled WGS sequence"/>
</dbReference>
<keyword evidence="3" id="KW-1185">Reference proteome</keyword>
<name>A0A1Y6B5U6_9BACT</name>
<evidence type="ECO:0008006" key="4">
    <source>
        <dbReference type="Google" id="ProtNLM"/>
    </source>
</evidence>
<evidence type="ECO:0000256" key="1">
    <source>
        <dbReference type="SAM" id="SignalP"/>
    </source>
</evidence>
<accession>A0A1Y6B5U6</accession>
<feature type="chain" id="PRO_5012961089" description="Surface antigen" evidence="1">
    <location>
        <begin position="24"/>
        <end position="1011"/>
    </location>
</feature>
<protein>
    <recommendedName>
        <fullName evidence="4">Surface antigen</fullName>
    </recommendedName>
</protein>
<evidence type="ECO:0000313" key="3">
    <source>
        <dbReference type="Proteomes" id="UP000192907"/>
    </source>
</evidence>
<proteinExistence type="predicted"/>
<sequence length="1011" mass="116153">MNVFRNCLLTILTLLFCASEALALPIGFGRNQRELEYDELISPNFALYFDRRTPQEGQAVMNSLETVRPVMERWFAIRRENILPVIMSATTSNASFANFVTDALELQTMGRGGRDLAWHEFTHNMMYRHFDNIFGPVGNILHLPWLPAWWLEGLAEATSNSIGSDQIFSVERTAALSGRWPSYAKLHSLYNGDFSYTGYAISGGLVSYILRTYNGDKLPQVLGDFFDYTMPWWWPWTFVPFNDFMPFDGALVDFTGKTGEQLYEEYKRAATAHWRKANLGKSLREGIRDEQERRKKGPTKAGSQYLVSSSSALQARGDSLYNVIYFDDDDRIYEVELKSKENSVRFDRVKHRLMPDEALTTRITYGPIDVFVHRETDSERESINTISVGRGESVRPRFKRQGYIRRLFLSQNNVLWLEANREATRLCHIPQRVLFGKAKIQSDDIRCSFTVRYPTTVSFMGEKFSQATPPKQRVSEIWLSETTETIYGDRYRILKYDPETHQAKAISHQLRGKPISAAFYGKKTLLLLSDRTTQFLREITPGGRCLQEYTNPSHMIHALGTPSRLYLVTVDRTQRWIYGTDLSRFKSRSCQIVDEPRSPLLFAMHYPKASFDQALKANHPWHTFPTKFYGPMVARLNKTDALHQYPSREFQIQEASWRGRPVFAFPWIGADAKGYQFGMVSVPLMDHMQNETLTFTALYGLYSNYPNLQLDLTTTRFKTTLTASVFRRQAWNGSVSYTAENDETVSELFYFDERGVELTASRYLYDLGLSLQWGITAKDRLPYIGDSAIWDLLAHGYVNEIFLTFGQAWALGSNRLSYSVASRVAPEEINDNFKYDKLTVGTSFNVPISLFGMSTNQNYGITYGRTRGKRRPYLREVYRPLRTFVPGTGGGFNEINVGLLGPGFLTSATYGDTQARFKWAWSFPLIRHLETLIHIFYLERLDFTAFFNYGNAWDQQESPTVDDFIKAHGYNLDLQSDIKGVTVNVGVGAGQVFEQDWEMYFLFGFDALINP</sequence>
<dbReference type="RefSeq" id="WP_132315627.1">
    <property type="nucleotide sequence ID" value="NZ_FWZT01000002.1"/>
</dbReference>
<dbReference type="EMBL" id="FWZT01000002">
    <property type="protein sequence ID" value="SME93856.1"/>
    <property type="molecule type" value="Genomic_DNA"/>
</dbReference>
<dbReference type="STRING" id="1513793.SAMN06296036_10260"/>
<feature type="signal peptide" evidence="1">
    <location>
        <begin position="1"/>
        <end position="23"/>
    </location>
</feature>
<reference evidence="3" key="1">
    <citation type="submission" date="2017-04" db="EMBL/GenBank/DDBJ databases">
        <authorList>
            <person name="Varghese N."/>
            <person name="Submissions S."/>
        </authorList>
    </citation>
    <scope>NUCLEOTIDE SEQUENCE [LARGE SCALE GENOMIC DNA]</scope>
    <source>
        <strain evidence="3">RKEM611</strain>
    </source>
</reference>
<dbReference type="OrthoDB" id="5287405at2"/>
<keyword evidence="1" id="KW-0732">Signal</keyword>
<dbReference type="AlphaFoldDB" id="A0A1Y6B5U6"/>
<evidence type="ECO:0000313" key="2">
    <source>
        <dbReference type="EMBL" id="SME93856.1"/>
    </source>
</evidence>
<organism evidence="2 3">
    <name type="scientific">Pseudobacteriovorax antillogorgiicola</name>
    <dbReference type="NCBI Taxonomy" id="1513793"/>
    <lineage>
        <taxon>Bacteria</taxon>
        <taxon>Pseudomonadati</taxon>
        <taxon>Bdellovibrionota</taxon>
        <taxon>Oligoflexia</taxon>
        <taxon>Oligoflexales</taxon>
        <taxon>Pseudobacteriovoracaceae</taxon>
        <taxon>Pseudobacteriovorax</taxon>
    </lineage>
</organism>